<reference evidence="1 2" key="1">
    <citation type="journal article" date="2020" name="bioRxiv">
        <title>Sequence and annotation of 42 cannabis genomes reveals extensive copy number variation in cannabinoid synthesis and pathogen resistance genes.</title>
        <authorList>
            <person name="Mckernan K.J."/>
            <person name="Helbert Y."/>
            <person name="Kane L.T."/>
            <person name="Ebling H."/>
            <person name="Zhang L."/>
            <person name="Liu B."/>
            <person name="Eaton Z."/>
            <person name="Mclaughlin S."/>
            <person name="Kingan S."/>
            <person name="Baybayan P."/>
            <person name="Concepcion G."/>
            <person name="Jordan M."/>
            <person name="Riva A."/>
            <person name="Barbazuk W."/>
            <person name="Harkins T."/>
        </authorList>
    </citation>
    <scope>NUCLEOTIDE SEQUENCE [LARGE SCALE GENOMIC DNA]</scope>
    <source>
        <strain evidence="2">cv. Jamaican Lion 4</strain>
        <tissue evidence="1">Leaf</tissue>
    </source>
</reference>
<dbReference type="AlphaFoldDB" id="A0A7J6EDI2"/>
<accession>A0A7J6EDI2</accession>
<gene>
    <name evidence="1" type="ORF">G4B88_001229</name>
</gene>
<proteinExistence type="predicted"/>
<protein>
    <submittedName>
        <fullName evidence="1">Uncharacterized protein</fullName>
    </submittedName>
</protein>
<evidence type="ECO:0000313" key="1">
    <source>
        <dbReference type="EMBL" id="KAF4356354.1"/>
    </source>
</evidence>
<name>A0A7J6EDI2_CANSA</name>
<organism evidence="1 2">
    <name type="scientific">Cannabis sativa</name>
    <name type="common">Hemp</name>
    <name type="synonym">Marijuana</name>
    <dbReference type="NCBI Taxonomy" id="3483"/>
    <lineage>
        <taxon>Eukaryota</taxon>
        <taxon>Viridiplantae</taxon>
        <taxon>Streptophyta</taxon>
        <taxon>Embryophyta</taxon>
        <taxon>Tracheophyta</taxon>
        <taxon>Spermatophyta</taxon>
        <taxon>Magnoliopsida</taxon>
        <taxon>eudicotyledons</taxon>
        <taxon>Gunneridae</taxon>
        <taxon>Pentapetalae</taxon>
        <taxon>rosids</taxon>
        <taxon>fabids</taxon>
        <taxon>Rosales</taxon>
        <taxon>Cannabaceae</taxon>
        <taxon>Cannabis</taxon>
    </lineage>
</organism>
<evidence type="ECO:0000313" key="2">
    <source>
        <dbReference type="Proteomes" id="UP000583929"/>
    </source>
</evidence>
<dbReference type="Proteomes" id="UP000583929">
    <property type="component" value="Unassembled WGS sequence"/>
</dbReference>
<sequence length="45" mass="5123">MIAYMLMMKVVGEDPLNGVILMRVGTFVAMEQVNLQLTFQDCMIK</sequence>
<dbReference type="EMBL" id="JAATIQ010000431">
    <property type="protein sequence ID" value="KAF4356354.1"/>
    <property type="molecule type" value="Genomic_DNA"/>
</dbReference>
<comment type="caution">
    <text evidence="1">The sequence shown here is derived from an EMBL/GenBank/DDBJ whole genome shotgun (WGS) entry which is preliminary data.</text>
</comment>
<keyword evidence="2" id="KW-1185">Reference proteome</keyword>